<organism evidence="11 12">
    <name type="scientific">Macrophomina phaseolina</name>
    <dbReference type="NCBI Taxonomy" id="35725"/>
    <lineage>
        <taxon>Eukaryota</taxon>
        <taxon>Fungi</taxon>
        <taxon>Dikarya</taxon>
        <taxon>Ascomycota</taxon>
        <taxon>Pezizomycotina</taxon>
        <taxon>Dothideomycetes</taxon>
        <taxon>Dothideomycetes incertae sedis</taxon>
        <taxon>Botryosphaeriales</taxon>
        <taxon>Botryosphaeriaceae</taxon>
        <taxon>Macrophomina</taxon>
    </lineage>
</organism>
<keyword evidence="8 10" id="KW-0472">Membrane</keyword>
<evidence type="ECO:0000256" key="10">
    <source>
        <dbReference type="SAM" id="Phobius"/>
    </source>
</evidence>
<evidence type="ECO:0000256" key="6">
    <source>
        <dbReference type="ARBA" id="ARBA00022927"/>
    </source>
</evidence>
<evidence type="ECO:0000313" key="11">
    <source>
        <dbReference type="EMBL" id="KAH7051215.1"/>
    </source>
</evidence>
<feature type="transmembrane region" description="Helical" evidence="10">
    <location>
        <begin position="183"/>
        <end position="203"/>
    </location>
</feature>
<feature type="compositionally biased region" description="Basic and acidic residues" evidence="9">
    <location>
        <begin position="1"/>
        <end position="22"/>
    </location>
</feature>
<evidence type="ECO:0000256" key="9">
    <source>
        <dbReference type="SAM" id="MobiDB-lite"/>
    </source>
</evidence>
<dbReference type="NCBIfam" id="TIGR00728">
    <property type="entry name" value="OPT_sfam"/>
    <property type="match status" value="1"/>
</dbReference>
<feature type="transmembrane region" description="Helical" evidence="10">
    <location>
        <begin position="56"/>
        <end position="76"/>
    </location>
</feature>
<evidence type="ECO:0000313" key="12">
    <source>
        <dbReference type="Proteomes" id="UP000774617"/>
    </source>
</evidence>
<dbReference type="PANTHER" id="PTHR22601">
    <property type="entry name" value="ISP4 LIKE PROTEIN"/>
    <property type="match status" value="1"/>
</dbReference>
<dbReference type="InterPro" id="IPR004648">
    <property type="entry name" value="Oligpept_transpt"/>
</dbReference>
<keyword evidence="4 10" id="KW-0812">Transmembrane</keyword>
<keyword evidence="12" id="KW-1185">Reference proteome</keyword>
<name>A0ABQ8GC99_9PEZI</name>
<evidence type="ECO:0000256" key="3">
    <source>
        <dbReference type="ARBA" id="ARBA00022448"/>
    </source>
</evidence>
<feature type="transmembrane region" description="Helical" evidence="10">
    <location>
        <begin position="621"/>
        <end position="640"/>
    </location>
</feature>
<feature type="transmembrane region" description="Helical" evidence="10">
    <location>
        <begin position="703"/>
        <end position="724"/>
    </location>
</feature>
<dbReference type="Pfam" id="PF03169">
    <property type="entry name" value="OPT"/>
    <property type="match status" value="1"/>
</dbReference>
<protein>
    <submittedName>
        <fullName evidence="11">OPT oligopeptide transporter protein-domain-containing protein</fullName>
    </submittedName>
</protein>
<gene>
    <name evidence="11" type="ORF">B0J12DRAFT_710632</name>
</gene>
<sequence length="763" mass="84838">MDFSEEGSKKSPVESLDERLGEESAEGLKVQDNQDVVTEVLHAEDDPSLNALTFRVWFIGIGLGIFGAIVDTMYFFRPLSLDVPTIFFALAAYVIGNFMDKAIPRYGFIARWLNPHPFNAKEHVAITILASSSAQVAFAVKVIAAQRLYYSNAPSPALSILVVISSQCIGYGFAGLFRRALVYPVKMFWPVLLPITSLLEMLHRGRNGTTIQRRVFYWVFTTIFVWQLFPEYIMPMMTGLSVFCLANQNSQIFTTIFGGSNPNEGLGFLSLGLNWRFITSQPLWYPLQTLVNGFVGYLICIILFAGIYYGNVWDARNFPFSSQLLYSEASTESNYALYNQRLLLDQNNKLDGDVIDNRGLPYFAATYATSLLTNNLYITCTIIHLCLWNFGDLKKAWSFLHPANLKRLITPSFWTSNPEVVDHDEVENNPHYQFMRAYKECPNWWYAAIFLVSLIGGLVCVYVAETTLSWYGYFIGIFLAGILTFFFGAQAAITGYQGNLQPLMQLLGGRIHPGKPIATLYFTLFSHGSITQAISLTQHLKLGQYAKVPPRITFTVQIAGTLVGSIISYIAMAEITKDQRDLLLATRGSSVWSGAHVQELHSQATAFGALGFSLFSASSHYSAIPLSLVLGLLLPLPTYLLSRFLPRLSSFFASVNTPLILAYAGILAAVPASSSMLAYFAVGFASQFYLRRYWPRVFVKYNYVVAAALDGGAQVVALLLTFAFKGGVGEEVRFPRYWGNNVGGNWDRCAVGEGMVRDAVGGL</sequence>
<keyword evidence="5" id="KW-0571">Peptide transport</keyword>
<accession>A0ABQ8GC99</accession>
<feature type="transmembrane region" description="Helical" evidence="10">
    <location>
        <begin position="156"/>
        <end position="177"/>
    </location>
</feature>
<comment type="similarity">
    <text evidence="2">Belongs to the oligopeptide OPT transporter family.</text>
</comment>
<feature type="transmembrane region" description="Helical" evidence="10">
    <location>
        <begin position="470"/>
        <end position="496"/>
    </location>
</feature>
<feature type="region of interest" description="Disordered" evidence="9">
    <location>
        <begin position="1"/>
        <end position="25"/>
    </location>
</feature>
<keyword evidence="7 10" id="KW-1133">Transmembrane helix</keyword>
<comment type="caution">
    <text evidence="11">The sequence shown here is derived from an EMBL/GenBank/DDBJ whole genome shotgun (WGS) entry which is preliminary data.</text>
</comment>
<feature type="transmembrane region" description="Helical" evidence="10">
    <location>
        <begin position="83"/>
        <end position="103"/>
    </location>
</feature>
<feature type="transmembrane region" description="Helical" evidence="10">
    <location>
        <begin position="444"/>
        <end position="464"/>
    </location>
</feature>
<keyword evidence="6" id="KW-0653">Protein transport</keyword>
<evidence type="ECO:0000256" key="7">
    <source>
        <dbReference type="ARBA" id="ARBA00022989"/>
    </source>
</evidence>
<proteinExistence type="inferred from homology"/>
<feature type="transmembrane region" description="Helical" evidence="10">
    <location>
        <begin position="215"/>
        <end position="233"/>
    </location>
</feature>
<evidence type="ECO:0000256" key="8">
    <source>
        <dbReference type="ARBA" id="ARBA00023136"/>
    </source>
</evidence>
<feature type="transmembrane region" description="Helical" evidence="10">
    <location>
        <begin position="554"/>
        <end position="572"/>
    </location>
</feature>
<keyword evidence="3" id="KW-0813">Transport</keyword>
<dbReference type="InterPro" id="IPR004813">
    <property type="entry name" value="OPT"/>
</dbReference>
<evidence type="ECO:0000256" key="2">
    <source>
        <dbReference type="ARBA" id="ARBA00008807"/>
    </source>
</evidence>
<comment type="subcellular location">
    <subcellularLocation>
        <location evidence="1">Membrane</location>
        <topology evidence="1">Multi-pass membrane protein</topology>
    </subcellularLocation>
</comment>
<feature type="transmembrane region" description="Helical" evidence="10">
    <location>
        <begin position="290"/>
        <end position="310"/>
    </location>
</feature>
<dbReference type="EMBL" id="JAGTJR010000012">
    <property type="protein sequence ID" value="KAH7051215.1"/>
    <property type="molecule type" value="Genomic_DNA"/>
</dbReference>
<evidence type="ECO:0000256" key="1">
    <source>
        <dbReference type="ARBA" id="ARBA00004141"/>
    </source>
</evidence>
<reference evidence="11 12" key="1">
    <citation type="journal article" date="2021" name="Nat. Commun.">
        <title>Genetic determinants of endophytism in the Arabidopsis root mycobiome.</title>
        <authorList>
            <person name="Mesny F."/>
            <person name="Miyauchi S."/>
            <person name="Thiergart T."/>
            <person name="Pickel B."/>
            <person name="Atanasova L."/>
            <person name="Karlsson M."/>
            <person name="Huettel B."/>
            <person name="Barry K.W."/>
            <person name="Haridas S."/>
            <person name="Chen C."/>
            <person name="Bauer D."/>
            <person name="Andreopoulos W."/>
            <person name="Pangilinan J."/>
            <person name="LaButti K."/>
            <person name="Riley R."/>
            <person name="Lipzen A."/>
            <person name="Clum A."/>
            <person name="Drula E."/>
            <person name="Henrissat B."/>
            <person name="Kohler A."/>
            <person name="Grigoriev I.V."/>
            <person name="Martin F.M."/>
            <person name="Hacquard S."/>
        </authorList>
    </citation>
    <scope>NUCLEOTIDE SEQUENCE [LARGE SCALE GENOMIC DNA]</scope>
    <source>
        <strain evidence="11 12">MPI-SDFR-AT-0080</strain>
    </source>
</reference>
<feature type="transmembrane region" description="Helical" evidence="10">
    <location>
        <begin position="517"/>
        <end position="534"/>
    </location>
</feature>
<evidence type="ECO:0000256" key="5">
    <source>
        <dbReference type="ARBA" id="ARBA00022856"/>
    </source>
</evidence>
<evidence type="ECO:0000256" key="4">
    <source>
        <dbReference type="ARBA" id="ARBA00022692"/>
    </source>
</evidence>
<feature type="transmembrane region" description="Helical" evidence="10">
    <location>
        <begin position="660"/>
        <end position="682"/>
    </location>
</feature>
<dbReference type="Proteomes" id="UP000774617">
    <property type="component" value="Unassembled WGS sequence"/>
</dbReference>